<evidence type="ECO:0000313" key="1">
    <source>
        <dbReference type="EMBL" id="SVE30038.1"/>
    </source>
</evidence>
<protein>
    <submittedName>
        <fullName evidence="1">Uncharacterized protein</fullName>
    </submittedName>
</protein>
<name>A0A383CEM2_9ZZZZ</name>
<reference evidence="1" key="1">
    <citation type="submission" date="2018-05" db="EMBL/GenBank/DDBJ databases">
        <authorList>
            <person name="Lanie J.A."/>
            <person name="Ng W.-L."/>
            <person name="Kazmierczak K.M."/>
            <person name="Andrzejewski T.M."/>
            <person name="Davidsen T.M."/>
            <person name="Wayne K.J."/>
            <person name="Tettelin H."/>
            <person name="Glass J.I."/>
            <person name="Rusch D."/>
            <person name="Podicherti R."/>
            <person name="Tsui H.-C.T."/>
            <person name="Winkler M.E."/>
        </authorList>
    </citation>
    <scope>NUCLEOTIDE SEQUENCE</scope>
</reference>
<proteinExistence type="predicted"/>
<dbReference type="AlphaFoldDB" id="A0A383CEM2"/>
<gene>
    <name evidence="1" type="ORF">METZ01_LOCUS482892</name>
</gene>
<organism evidence="1">
    <name type="scientific">marine metagenome</name>
    <dbReference type="NCBI Taxonomy" id="408172"/>
    <lineage>
        <taxon>unclassified sequences</taxon>
        <taxon>metagenomes</taxon>
        <taxon>ecological metagenomes</taxon>
    </lineage>
</organism>
<feature type="non-terminal residue" evidence="1">
    <location>
        <position position="1"/>
    </location>
</feature>
<feature type="non-terminal residue" evidence="1">
    <location>
        <position position="40"/>
    </location>
</feature>
<accession>A0A383CEM2</accession>
<sequence length="40" mass="4496">VENNTENNEEEEAPSQALEVAVVEETLPEEAPQIDHSQLY</sequence>
<dbReference type="EMBL" id="UINC01207793">
    <property type="protein sequence ID" value="SVE30038.1"/>
    <property type="molecule type" value="Genomic_DNA"/>
</dbReference>